<dbReference type="AlphaFoldDB" id="A0A0F9N496"/>
<organism evidence="1">
    <name type="scientific">marine sediment metagenome</name>
    <dbReference type="NCBI Taxonomy" id="412755"/>
    <lineage>
        <taxon>unclassified sequences</taxon>
        <taxon>metagenomes</taxon>
        <taxon>ecological metagenomes</taxon>
    </lineage>
</organism>
<evidence type="ECO:0000313" key="1">
    <source>
        <dbReference type="EMBL" id="KKM76322.1"/>
    </source>
</evidence>
<proteinExistence type="predicted"/>
<accession>A0A0F9N496</accession>
<name>A0A0F9N496_9ZZZZ</name>
<evidence type="ECO:0008006" key="2">
    <source>
        <dbReference type="Google" id="ProtNLM"/>
    </source>
</evidence>
<protein>
    <recommendedName>
        <fullName evidence="2">Sulfotransferase domain-containing protein</fullName>
    </recommendedName>
</protein>
<comment type="caution">
    <text evidence="1">The sequence shown here is derived from an EMBL/GenBank/DDBJ whole genome shotgun (WGS) entry which is preliminary data.</text>
</comment>
<dbReference type="EMBL" id="LAZR01008828">
    <property type="protein sequence ID" value="KKM76322.1"/>
    <property type="molecule type" value="Genomic_DNA"/>
</dbReference>
<gene>
    <name evidence="1" type="ORF">LCGC14_1381180</name>
</gene>
<feature type="non-terminal residue" evidence="1">
    <location>
        <position position="151"/>
    </location>
</feature>
<sequence>MAVINKNWLYLAEGYTGSRATAEALLTLPGSESVGSHHESWPSLMSKRLFDWNRTTFSVIRHPLDIIATQCAKGSKHPVSHWLIRRYRHRDPFFMHRCEATLRYEDGISLLIGAITGYNINIPIKFPTPNKKPWEDFFTEKDFKFACATIP</sequence>
<reference evidence="1" key="1">
    <citation type="journal article" date="2015" name="Nature">
        <title>Complex archaea that bridge the gap between prokaryotes and eukaryotes.</title>
        <authorList>
            <person name="Spang A."/>
            <person name="Saw J.H."/>
            <person name="Jorgensen S.L."/>
            <person name="Zaremba-Niedzwiedzka K."/>
            <person name="Martijn J."/>
            <person name="Lind A.E."/>
            <person name="van Eijk R."/>
            <person name="Schleper C."/>
            <person name="Guy L."/>
            <person name="Ettema T.J."/>
        </authorList>
    </citation>
    <scope>NUCLEOTIDE SEQUENCE</scope>
</reference>